<evidence type="ECO:0000313" key="2">
    <source>
        <dbReference type="EMBL" id="GAA0742096.1"/>
    </source>
</evidence>
<keyword evidence="3" id="KW-1185">Reference proteome</keyword>
<feature type="transmembrane region" description="Helical" evidence="1">
    <location>
        <begin position="34"/>
        <end position="56"/>
    </location>
</feature>
<sequence>MRVTAMSMFVDLVFFGIPGIATGGLAYRKNRSALAWGTLGFLSLGMALIVLAFMPFRCERCSNPLSNKQRREKTCPACEELDQEVYAFIDPIPDYIPESTRKLA</sequence>
<gene>
    <name evidence="2" type="ORF">GCM10009107_05240</name>
</gene>
<keyword evidence="1" id="KW-0472">Membrane</keyword>
<name>A0ABN1JL15_9BURK</name>
<organism evidence="2 3">
    <name type="scientific">Ideonella azotifigens</name>
    <dbReference type="NCBI Taxonomy" id="513160"/>
    <lineage>
        <taxon>Bacteria</taxon>
        <taxon>Pseudomonadati</taxon>
        <taxon>Pseudomonadota</taxon>
        <taxon>Betaproteobacteria</taxon>
        <taxon>Burkholderiales</taxon>
        <taxon>Sphaerotilaceae</taxon>
        <taxon>Ideonella</taxon>
    </lineage>
</organism>
<evidence type="ECO:0000256" key="1">
    <source>
        <dbReference type="SAM" id="Phobius"/>
    </source>
</evidence>
<keyword evidence="1" id="KW-1133">Transmembrane helix</keyword>
<keyword evidence="1" id="KW-0812">Transmembrane</keyword>
<evidence type="ECO:0000313" key="3">
    <source>
        <dbReference type="Proteomes" id="UP001500279"/>
    </source>
</evidence>
<dbReference type="EMBL" id="BAAAEW010000004">
    <property type="protein sequence ID" value="GAA0742096.1"/>
    <property type="molecule type" value="Genomic_DNA"/>
</dbReference>
<reference evidence="2 3" key="1">
    <citation type="journal article" date="2019" name="Int. J. Syst. Evol. Microbiol.">
        <title>The Global Catalogue of Microorganisms (GCM) 10K type strain sequencing project: providing services to taxonomists for standard genome sequencing and annotation.</title>
        <authorList>
            <consortium name="The Broad Institute Genomics Platform"/>
            <consortium name="The Broad Institute Genome Sequencing Center for Infectious Disease"/>
            <person name="Wu L."/>
            <person name="Ma J."/>
        </authorList>
    </citation>
    <scope>NUCLEOTIDE SEQUENCE [LARGE SCALE GENOMIC DNA]</scope>
    <source>
        <strain evidence="2 3">JCM 15503</strain>
    </source>
</reference>
<evidence type="ECO:0008006" key="4">
    <source>
        <dbReference type="Google" id="ProtNLM"/>
    </source>
</evidence>
<proteinExistence type="predicted"/>
<feature type="transmembrane region" description="Helical" evidence="1">
    <location>
        <begin position="6"/>
        <end position="27"/>
    </location>
</feature>
<dbReference type="Proteomes" id="UP001500279">
    <property type="component" value="Unassembled WGS sequence"/>
</dbReference>
<protein>
    <recommendedName>
        <fullName evidence="4">Zinc ribbon domain-containing protein</fullName>
    </recommendedName>
</protein>
<dbReference type="RefSeq" id="WP_170200755.1">
    <property type="nucleotide sequence ID" value="NZ_BAAAEW010000004.1"/>
</dbReference>
<accession>A0ABN1JL15</accession>
<comment type="caution">
    <text evidence="2">The sequence shown here is derived from an EMBL/GenBank/DDBJ whole genome shotgun (WGS) entry which is preliminary data.</text>
</comment>